<name>A0AAV4TEN0_9ARAC</name>
<keyword evidence="3" id="KW-1185">Reference proteome</keyword>
<dbReference type="AlphaFoldDB" id="A0AAV4TEN0"/>
<dbReference type="Proteomes" id="UP001054837">
    <property type="component" value="Unassembled WGS sequence"/>
</dbReference>
<dbReference type="EMBL" id="BPLQ01009199">
    <property type="protein sequence ID" value="GIY42423.1"/>
    <property type="molecule type" value="Genomic_DNA"/>
</dbReference>
<proteinExistence type="predicted"/>
<reference evidence="2 3" key="1">
    <citation type="submission" date="2021-06" db="EMBL/GenBank/DDBJ databases">
        <title>Caerostris darwini draft genome.</title>
        <authorList>
            <person name="Kono N."/>
            <person name="Arakawa K."/>
        </authorList>
    </citation>
    <scope>NUCLEOTIDE SEQUENCE [LARGE SCALE GENOMIC DNA]</scope>
</reference>
<gene>
    <name evidence="2" type="ORF">CDAR_183221</name>
</gene>
<feature type="region of interest" description="Disordered" evidence="1">
    <location>
        <begin position="65"/>
        <end position="90"/>
    </location>
</feature>
<evidence type="ECO:0000256" key="1">
    <source>
        <dbReference type="SAM" id="MobiDB-lite"/>
    </source>
</evidence>
<evidence type="ECO:0000313" key="3">
    <source>
        <dbReference type="Proteomes" id="UP001054837"/>
    </source>
</evidence>
<organism evidence="2 3">
    <name type="scientific">Caerostris darwini</name>
    <dbReference type="NCBI Taxonomy" id="1538125"/>
    <lineage>
        <taxon>Eukaryota</taxon>
        <taxon>Metazoa</taxon>
        <taxon>Ecdysozoa</taxon>
        <taxon>Arthropoda</taxon>
        <taxon>Chelicerata</taxon>
        <taxon>Arachnida</taxon>
        <taxon>Araneae</taxon>
        <taxon>Araneomorphae</taxon>
        <taxon>Entelegynae</taxon>
        <taxon>Araneoidea</taxon>
        <taxon>Araneidae</taxon>
        <taxon>Caerostris</taxon>
    </lineage>
</organism>
<sequence length="153" mass="17515">MLHVISVPFRYRRLANERERNVSPNNSLDSTAKKGQLSSKGEGRTESSRGTIIWKSNQLLLSAFMKRSENRSSEKEGMDSFQSHSDIEGRPMSVREMCPYWTVPPKKDNCPHGEKGGLNRHEGQIFGKVISCFSQPLWNVRRTDLLKRKDGCF</sequence>
<evidence type="ECO:0000313" key="2">
    <source>
        <dbReference type="EMBL" id="GIY42423.1"/>
    </source>
</evidence>
<protein>
    <submittedName>
        <fullName evidence="2">Uncharacterized protein</fullName>
    </submittedName>
</protein>
<accession>A0AAV4TEN0</accession>
<comment type="caution">
    <text evidence="2">The sequence shown here is derived from an EMBL/GenBank/DDBJ whole genome shotgun (WGS) entry which is preliminary data.</text>
</comment>
<feature type="region of interest" description="Disordered" evidence="1">
    <location>
        <begin position="18"/>
        <end position="50"/>
    </location>
</feature>
<feature type="compositionally biased region" description="Basic and acidic residues" evidence="1">
    <location>
        <begin position="66"/>
        <end position="78"/>
    </location>
</feature>